<name>A0A5C3KQ81_COPMA</name>
<proteinExistence type="predicted"/>
<accession>A0A5C3KQ81</accession>
<gene>
    <name evidence="2" type="ORF">FA15DRAFT_643716</name>
</gene>
<dbReference type="OrthoDB" id="3268450at2759"/>
<evidence type="ECO:0000256" key="1">
    <source>
        <dbReference type="SAM" id="Phobius"/>
    </source>
</evidence>
<organism evidence="2 3">
    <name type="scientific">Coprinopsis marcescibilis</name>
    <name type="common">Agaric fungus</name>
    <name type="synonym">Psathyrella marcescibilis</name>
    <dbReference type="NCBI Taxonomy" id="230819"/>
    <lineage>
        <taxon>Eukaryota</taxon>
        <taxon>Fungi</taxon>
        <taxon>Dikarya</taxon>
        <taxon>Basidiomycota</taxon>
        <taxon>Agaricomycotina</taxon>
        <taxon>Agaricomycetes</taxon>
        <taxon>Agaricomycetidae</taxon>
        <taxon>Agaricales</taxon>
        <taxon>Agaricineae</taxon>
        <taxon>Psathyrellaceae</taxon>
        <taxon>Coprinopsis</taxon>
    </lineage>
</organism>
<protein>
    <submittedName>
        <fullName evidence="2">Uncharacterized protein</fullName>
    </submittedName>
</protein>
<feature type="transmembrane region" description="Helical" evidence="1">
    <location>
        <begin position="35"/>
        <end position="55"/>
    </location>
</feature>
<evidence type="ECO:0000313" key="2">
    <source>
        <dbReference type="EMBL" id="TFK22689.1"/>
    </source>
</evidence>
<feature type="transmembrane region" description="Helical" evidence="1">
    <location>
        <begin position="67"/>
        <end position="86"/>
    </location>
</feature>
<keyword evidence="1" id="KW-0812">Transmembrane</keyword>
<dbReference type="EMBL" id="ML210234">
    <property type="protein sequence ID" value="TFK22689.1"/>
    <property type="molecule type" value="Genomic_DNA"/>
</dbReference>
<reference evidence="2 3" key="1">
    <citation type="journal article" date="2019" name="Nat. Ecol. Evol.">
        <title>Megaphylogeny resolves global patterns of mushroom evolution.</title>
        <authorList>
            <person name="Varga T."/>
            <person name="Krizsan K."/>
            <person name="Foldi C."/>
            <person name="Dima B."/>
            <person name="Sanchez-Garcia M."/>
            <person name="Sanchez-Ramirez S."/>
            <person name="Szollosi G.J."/>
            <person name="Szarkandi J.G."/>
            <person name="Papp V."/>
            <person name="Albert L."/>
            <person name="Andreopoulos W."/>
            <person name="Angelini C."/>
            <person name="Antonin V."/>
            <person name="Barry K.W."/>
            <person name="Bougher N.L."/>
            <person name="Buchanan P."/>
            <person name="Buyck B."/>
            <person name="Bense V."/>
            <person name="Catcheside P."/>
            <person name="Chovatia M."/>
            <person name="Cooper J."/>
            <person name="Damon W."/>
            <person name="Desjardin D."/>
            <person name="Finy P."/>
            <person name="Geml J."/>
            <person name="Haridas S."/>
            <person name="Hughes K."/>
            <person name="Justo A."/>
            <person name="Karasinski D."/>
            <person name="Kautmanova I."/>
            <person name="Kiss B."/>
            <person name="Kocsube S."/>
            <person name="Kotiranta H."/>
            <person name="LaButti K.M."/>
            <person name="Lechner B.E."/>
            <person name="Liimatainen K."/>
            <person name="Lipzen A."/>
            <person name="Lukacs Z."/>
            <person name="Mihaltcheva S."/>
            <person name="Morgado L.N."/>
            <person name="Niskanen T."/>
            <person name="Noordeloos M.E."/>
            <person name="Ohm R.A."/>
            <person name="Ortiz-Santana B."/>
            <person name="Ovrebo C."/>
            <person name="Racz N."/>
            <person name="Riley R."/>
            <person name="Savchenko A."/>
            <person name="Shiryaev A."/>
            <person name="Soop K."/>
            <person name="Spirin V."/>
            <person name="Szebenyi C."/>
            <person name="Tomsovsky M."/>
            <person name="Tulloss R.E."/>
            <person name="Uehling J."/>
            <person name="Grigoriev I.V."/>
            <person name="Vagvolgyi C."/>
            <person name="Papp T."/>
            <person name="Martin F.M."/>
            <person name="Miettinen O."/>
            <person name="Hibbett D.S."/>
            <person name="Nagy L.G."/>
        </authorList>
    </citation>
    <scope>NUCLEOTIDE SEQUENCE [LARGE SCALE GENOMIC DNA]</scope>
    <source>
        <strain evidence="2 3">CBS 121175</strain>
    </source>
</reference>
<keyword evidence="1" id="KW-0472">Membrane</keyword>
<dbReference type="Proteomes" id="UP000307440">
    <property type="component" value="Unassembled WGS sequence"/>
</dbReference>
<dbReference type="AlphaFoldDB" id="A0A5C3KQ81"/>
<sequence>MLGRLRIQDPIYQSDELDAHLNNTTRPRWPDVTGYRLLVTGCALVFGVPKAALAYLGFNTAVKSVEWVYGVPIAISIYTLGLYEANTVGLLPWLFRHNYTFTCECFYKASAPPVPTSRLT</sequence>
<keyword evidence="3" id="KW-1185">Reference proteome</keyword>
<keyword evidence="1" id="KW-1133">Transmembrane helix</keyword>
<evidence type="ECO:0000313" key="3">
    <source>
        <dbReference type="Proteomes" id="UP000307440"/>
    </source>
</evidence>